<evidence type="ECO:0000256" key="1">
    <source>
        <dbReference type="SAM" id="MobiDB-lite"/>
    </source>
</evidence>
<name>A0AAV7N474_PLEWA</name>
<dbReference type="EMBL" id="JANPWB010000013">
    <property type="protein sequence ID" value="KAJ1109128.1"/>
    <property type="molecule type" value="Genomic_DNA"/>
</dbReference>
<sequence>MAPLSSLPNLKWQKVHGSVPLLARLPPTVSRGVGTVDKLTLAVEHLPVRLEVSLLKRSFAVFRVTAGRRTEGARLECAGARARSARQRETPRKSARDAEQGSRGPFGALNAHEPRSHQ</sequence>
<evidence type="ECO:0000313" key="2">
    <source>
        <dbReference type="EMBL" id="KAJ1109128.1"/>
    </source>
</evidence>
<feature type="compositionally biased region" description="Basic and acidic residues" evidence="1">
    <location>
        <begin position="86"/>
        <end position="100"/>
    </location>
</feature>
<organism evidence="2 3">
    <name type="scientific">Pleurodeles waltl</name>
    <name type="common">Iberian ribbed newt</name>
    <dbReference type="NCBI Taxonomy" id="8319"/>
    <lineage>
        <taxon>Eukaryota</taxon>
        <taxon>Metazoa</taxon>
        <taxon>Chordata</taxon>
        <taxon>Craniata</taxon>
        <taxon>Vertebrata</taxon>
        <taxon>Euteleostomi</taxon>
        <taxon>Amphibia</taxon>
        <taxon>Batrachia</taxon>
        <taxon>Caudata</taxon>
        <taxon>Salamandroidea</taxon>
        <taxon>Salamandridae</taxon>
        <taxon>Pleurodelinae</taxon>
        <taxon>Pleurodeles</taxon>
    </lineage>
</organism>
<protein>
    <submittedName>
        <fullName evidence="2">Uncharacterized protein</fullName>
    </submittedName>
</protein>
<keyword evidence="3" id="KW-1185">Reference proteome</keyword>
<feature type="region of interest" description="Disordered" evidence="1">
    <location>
        <begin position="77"/>
        <end position="118"/>
    </location>
</feature>
<reference evidence="2" key="1">
    <citation type="journal article" date="2022" name="bioRxiv">
        <title>Sequencing and chromosome-scale assembly of the giantPleurodeles waltlgenome.</title>
        <authorList>
            <person name="Brown T."/>
            <person name="Elewa A."/>
            <person name="Iarovenko S."/>
            <person name="Subramanian E."/>
            <person name="Araus A.J."/>
            <person name="Petzold A."/>
            <person name="Susuki M."/>
            <person name="Suzuki K.-i.T."/>
            <person name="Hayashi T."/>
            <person name="Toyoda A."/>
            <person name="Oliveira C."/>
            <person name="Osipova E."/>
            <person name="Leigh N.D."/>
            <person name="Simon A."/>
            <person name="Yun M.H."/>
        </authorList>
    </citation>
    <scope>NUCLEOTIDE SEQUENCE</scope>
    <source>
        <strain evidence="2">20211129_DDA</strain>
        <tissue evidence="2">Liver</tissue>
    </source>
</reference>
<evidence type="ECO:0000313" key="3">
    <source>
        <dbReference type="Proteomes" id="UP001066276"/>
    </source>
</evidence>
<dbReference type="Proteomes" id="UP001066276">
    <property type="component" value="Chromosome 9"/>
</dbReference>
<accession>A0AAV7N474</accession>
<comment type="caution">
    <text evidence="2">The sequence shown here is derived from an EMBL/GenBank/DDBJ whole genome shotgun (WGS) entry which is preliminary data.</text>
</comment>
<gene>
    <name evidence="2" type="ORF">NDU88_006493</name>
</gene>
<dbReference type="AlphaFoldDB" id="A0AAV7N474"/>
<proteinExistence type="predicted"/>